<reference evidence="2" key="1">
    <citation type="submission" date="2019-04" db="EMBL/GenBank/DDBJ databases">
        <title>Nocardioides xinjiangensis sp. nov.</title>
        <authorList>
            <person name="Liu S."/>
        </authorList>
    </citation>
    <scope>NUCLEOTIDE SEQUENCE [LARGE SCALE GENOMIC DNA]</scope>
    <source>
        <strain evidence="2">18</strain>
    </source>
</reference>
<comment type="caution">
    <text evidence="1">The sequence shown here is derived from an EMBL/GenBank/DDBJ whole genome shotgun (WGS) entry which is preliminary data.</text>
</comment>
<dbReference type="EMBL" id="STGY01000017">
    <property type="protein sequence ID" value="THV42755.1"/>
    <property type="molecule type" value="Genomic_DNA"/>
</dbReference>
<keyword evidence="2" id="KW-1185">Reference proteome</keyword>
<dbReference type="Proteomes" id="UP000308760">
    <property type="component" value="Unassembled WGS sequence"/>
</dbReference>
<evidence type="ECO:0000313" key="1">
    <source>
        <dbReference type="EMBL" id="THV42755.1"/>
    </source>
</evidence>
<name>A0A4S8QID5_9ACTN</name>
<dbReference type="RefSeq" id="WP_136533394.1">
    <property type="nucleotide sequence ID" value="NZ_STGY01000017.1"/>
</dbReference>
<sequence length="113" mass="12310">MYVIMPSTDQVLSETAWHLRDLATDPDHPDADWLSLSLDRTLISAESTSYSISATMSLSLTLANLRLPTDLARSVSFCEQVSNEAGVVLTELHRFCVEVRAKVLDAAEGVDGA</sequence>
<protein>
    <submittedName>
        <fullName evidence="1">Uncharacterized protein</fullName>
    </submittedName>
</protein>
<proteinExistence type="predicted"/>
<accession>A0A4S8QID5</accession>
<evidence type="ECO:0000313" key="2">
    <source>
        <dbReference type="Proteomes" id="UP000308760"/>
    </source>
</evidence>
<dbReference type="AlphaFoldDB" id="A0A4S8QID5"/>
<organism evidence="1 2">
    <name type="scientific">Glycomyces buryatensis</name>
    <dbReference type="NCBI Taxonomy" id="2570927"/>
    <lineage>
        <taxon>Bacteria</taxon>
        <taxon>Bacillati</taxon>
        <taxon>Actinomycetota</taxon>
        <taxon>Actinomycetes</taxon>
        <taxon>Glycomycetales</taxon>
        <taxon>Glycomycetaceae</taxon>
        <taxon>Glycomyces</taxon>
    </lineage>
</organism>
<dbReference type="OrthoDB" id="5205361at2"/>
<reference evidence="1 2" key="2">
    <citation type="submission" date="2019-05" db="EMBL/GenBank/DDBJ databases">
        <title>Glycomyces buryatensis sp. nov.</title>
        <authorList>
            <person name="Nikitina E."/>
        </authorList>
    </citation>
    <scope>NUCLEOTIDE SEQUENCE [LARGE SCALE GENOMIC DNA]</scope>
    <source>
        <strain evidence="1 2">18</strain>
    </source>
</reference>
<gene>
    <name evidence="1" type="ORF">FAB82_04725</name>
</gene>